<gene>
    <name evidence="6" type="ORF">CSSPJE1EN1_LOCUS28791</name>
</gene>
<dbReference type="InterPro" id="IPR007110">
    <property type="entry name" value="Ig-like_dom"/>
</dbReference>
<dbReference type="PANTHER" id="PTHR15036">
    <property type="entry name" value="PIKACHURIN-LIKE PROTEIN"/>
    <property type="match status" value="1"/>
</dbReference>
<dbReference type="InterPro" id="IPR013320">
    <property type="entry name" value="ConA-like_dom_sf"/>
</dbReference>
<dbReference type="PROSITE" id="PS00022">
    <property type="entry name" value="EGF_1"/>
    <property type="match status" value="2"/>
</dbReference>
<evidence type="ECO:0000259" key="4">
    <source>
        <dbReference type="PROSITE" id="PS50026"/>
    </source>
</evidence>
<feature type="disulfide bond" evidence="2">
    <location>
        <begin position="308"/>
        <end position="317"/>
    </location>
</feature>
<dbReference type="PROSITE" id="PS50025">
    <property type="entry name" value="LAM_G_DOMAIN"/>
    <property type="match status" value="2"/>
</dbReference>
<dbReference type="PANTHER" id="PTHR15036:SF85">
    <property type="entry name" value="SP2353, ISOFORM A"/>
    <property type="match status" value="1"/>
</dbReference>
<dbReference type="PROSITE" id="PS50835">
    <property type="entry name" value="IG_LIKE"/>
    <property type="match status" value="1"/>
</dbReference>
<feature type="disulfide bond" evidence="2">
    <location>
        <begin position="286"/>
        <end position="296"/>
    </location>
</feature>
<proteinExistence type="predicted"/>
<dbReference type="SUPFAM" id="SSF48726">
    <property type="entry name" value="Immunoglobulin"/>
    <property type="match status" value="1"/>
</dbReference>
<dbReference type="Gene3D" id="2.60.40.10">
    <property type="entry name" value="Immunoglobulins"/>
    <property type="match status" value="1"/>
</dbReference>
<feature type="domain" description="Laminin G" evidence="3">
    <location>
        <begin position="70"/>
        <end position="245"/>
    </location>
</feature>
<dbReference type="Pfam" id="PF00054">
    <property type="entry name" value="Laminin_G_1"/>
    <property type="match status" value="2"/>
</dbReference>
<comment type="caution">
    <text evidence="2">Lacks conserved residue(s) required for the propagation of feature annotation.</text>
</comment>
<dbReference type="CDD" id="cd00110">
    <property type="entry name" value="LamG"/>
    <property type="match status" value="2"/>
</dbReference>
<dbReference type="SMART" id="SM00282">
    <property type="entry name" value="LamG"/>
    <property type="match status" value="2"/>
</dbReference>
<dbReference type="InterPro" id="IPR050372">
    <property type="entry name" value="Neurexin-related_CASP"/>
</dbReference>
<dbReference type="PROSITE" id="PS50026">
    <property type="entry name" value="EGF_3"/>
    <property type="match status" value="2"/>
</dbReference>
<dbReference type="Pfam" id="PF13927">
    <property type="entry name" value="Ig_3"/>
    <property type="match status" value="1"/>
</dbReference>
<keyword evidence="7" id="KW-1185">Reference proteome</keyword>
<dbReference type="SUPFAM" id="SSF49899">
    <property type="entry name" value="Concanavalin A-like lectins/glucanases"/>
    <property type="match status" value="2"/>
</dbReference>
<keyword evidence="1 2" id="KW-1015">Disulfide bond</keyword>
<comment type="caution">
    <text evidence="6">The sequence shown here is derived from an EMBL/GenBank/DDBJ whole genome shotgun (WGS) entry which is preliminary data.</text>
</comment>
<dbReference type="SMART" id="SM00181">
    <property type="entry name" value="EGF"/>
    <property type="match status" value="2"/>
</dbReference>
<name>A0ABP0VG39_9BRYO</name>
<evidence type="ECO:0000256" key="2">
    <source>
        <dbReference type="PROSITE-ProRule" id="PRU00076"/>
    </source>
</evidence>
<dbReference type="CDD" id="cd00054">
    <property type="entry name" value="EGF_CA"/>
    <property type="match status" value="2"/>
</dbReference>
<keyword evidence="2" id="KW-0245">EGF-like domain</keyword>
<evidence type="ECO:0000259" key="5">
    <source>
        <dbReference type="PROSITE" id="PS50835"/>
    </source>
</evidence>
<dbReference type="PROSITE" id="PS01186">
    <property type="entry name" value="EGF_2"/>
    <property type="match status" value="1"/>
</dbReference>
<protein>
    <recommendedName>
        <fullName evidence="8">Basement membrane-specific heparan sulfate proteoglycan core protein</fullName>
    </recommendedName>
</protein>
<evidence type="ECO:0000313" key="6">
    <source>
        <dbReference type="EMBL" id="CAK9253413.1"/>
    </source>
</evidence>
<feature type="disulfide bond" evidence="2">
    <location>
        <begin position="270"/>
        <end position="279"/>
    </location>
</feature>
<dbReference type="InterPro" id="IPR001791">
    <property type="entry name" value="Laminin_G"/>
</dbReference>
<sequence length="491" mass="53652">MDCQTTLEQPVAYTWSKQGDSMPTDATTTSEGVLTIPNIRGQDAGTYICTAKNRYAAIDIPTVVVVTGVVPYFSQAPLSYMVMPTLPDAYLTFEVELSFKPENPNGLILYNGQIQHTGDFISLGLNDGRVEFRYELGSGVVLLKSDKPIEMKKWHTVRISRNRKDGVLQINDEMEITGSATGKFLGLDLLEPLYIGGVPDFSQISKQNGFDRGFVGCISLFKVGTVVHELVKDAEAHSVTTCETCATRPCVHNGICQEAALSPFGYKCICPPGFSGQDCEKIGDACYPGVCGEGRCVNKAGGGFDCYCPFGKSGLRCEKEIIIIEPALSDDAYVAYPTPKDALRKMNLEMKIKPRMLNDGLLMYSAQSYDGQGDFTSLAIKNKTIEFRFDTGSGPAILRSPQKLQADKWVNIVAERDLRQGSLIVDDSPPVTGESPGHTRGLNLRLPLYIGGYDKQQVTIAPLADITHGFDGCIGHVSVFLKLYLCLSYFS</sequence>
<dbReference type="InterPro" id="IPR013783">
    <property type="entry name" value="Ig-like_fold"/>
</dbReference>
<reference evidence="6" key="1">
    <citation type="submission" date="2024-02" db="EMBL/GenBank/DDBJ databases">
        <authorList>
            <consortium name="ELIXIR-Norway"/>
            <consortium name="Elixir Norway"/>
        </authorList>
    </citation>
    <scope>NUCLEOTIDE SEQUENCE</scope>
</reference>
<evidence type="ECO:0000313" key="7">
    <source>
        <dbReference type="Proteomes" id="UP001497444"/>
    </source>
</evidence>
<evidence type="ECO:0008006" key="8">
    <source>
        <dbReference type="Google" id="ProtNLM"/>
    </source>
</evidence>
<evidence type="ECO:0000256" key="1">
    <source>
        <dbReference type="ARBA" id="ARBA00023157"/>
    </source>
</evidence>
<dbReference type="CDD" id="cd00096">
    <property type="entry name" value="Ig"/>
    <property type="match status" value="1"/>
</dbReference>
<accession>A0ABP0VG39</accession>
<feature type="domain" description="Laminin G" evidence="3">
    <location>
        <begin position="323"/>
        <end position="491"/>
    </location>
</feature>
<evidence type="ECO:0000259" key="3">
    <source>
        <dbReference type="PROSITE" id="PS50025"/>
    </source>
</evidence>
<feature type="domain" description="EGF-like" evidence="4">
    <location>
        <begin position="243"/>
        <end position="280"/>
    </location>
</feature>
<dbReference type="InterPro" id="IPR036179">
    <property type="entry name" value="Ig-like_dom_sf"/>
</dbReference>
<organism evidence="6 7">
    <name type="scientific">Sphagnum jensenii</name>
    <dbReference type="NCBI Taxonomy" id="128206"/>
    <lineage>
        <taxon>Eukaryota</taxon>
        <taxon>Viridiplantae</taxon>
        <taxon>Streptophyta</taxon>
        <taxon>Embryophyta</taxon>
        <taxon>Bryophyta</taxon>
        <taxon>Sphagnophytina</taxon>
        <taxon>Sphagnopsida</taxon>
        <taxon>Sphagnales</taxon>
        <taxon>Sphagnaceae</taxon>
        <taxon>Sphagnum</taxon>
    </lineage>
</organism>
<dbReference type="SUPFAM" id="SSF57196">
    <property type="entry name" value="EGF/Laminin"/>
    <property type="match status" value="1"/>
</dbReference>
<dbReference type="Gene3D" id="2.10.25.10">
    <property type="entry name" value="Laminin"/>
    <property type="match status" value="1"/>
</dbReference>
<dbReference type="Gene3D" id="2.60.120.200">
    <property type="match status" value="2"/>
</dbReference>
<dbReference type="Proteomes" id="UP001497444">
    <property type="component" value="Unassembled WGS sequence"/>
</dbReference>
<dbReference type="InterPro" id="IPR000742">
    <property type="entry name" value="EGF"/>
</dbReference>
<feature type="domain" description="Ig-like" evidence="5">
    <location>
        <begin position="1"/>
        <end position="67"/>
    </location>
</feature>
<feature type="domain" description="EGF-like" evidence="4">
    <location>
        <begin position="282"/>
        <end position="318"/>
    </location>
</feature>
<dbReference type="EMBL" id="CAXAQS010000851">
    <property type="protein sequence ID" value="CAK9253413.1"/>
    <property type="molecule type" value="Genomic_DNA"/>
</dbReference>